<keyword evidence="3" id="KW-1185">Reference proteome</keyword>
<feature type="domain" description="Cupin type-2" evidence="1">
    <location>
        <begin position="15"/>
        <end position="73"/>
    </location>
</feature>
<dbReference type="SUPFAM" id="SSF51182">
    <property type="entry name" value="RmlC-like cupins"/>
    <property type="match status" value="1"/>
</dbReference>
<dbReference type="RefSeq" id="WP_201956905.1">
    <property type="nucleotide sequence ID" value="NZ_JAERRJ010000018.1"/>
</dbReference>
<comment type="caution">
    <text evidence="2">The sequence shown here is derived from an EMBL/GenBank/DDBJ whole genome shotgun (WGS) entry which is preliminary data.</text>
</comment>
<dbReference type="InterPro" id="IPR013096">
    <property type="entry name" value="Cupin_2"/>
</dbReference>
<gene>
    <name evidence="2" type="ORF">JK358_35210</name>
</gene>
<evidence type="ECO:0000313" key="2">
    <source>
        <dbReference type="EMBL" id="MBL1079667.1"/>
    </source>
</evidence>
<dbReference type="InterPro" id="IPR014710">
    <property type="entry name" value="RmlC-like_jellyroll"/>
</dbReference>
<dbReference type="Gene3D" id="2.60.120.10">
    <property type="entry name" value="Jelly Rolls"/>
    <property type="match status" value="1"/>
</dbReference>
<dbReference type="InterPro" id="IPR011051">
    <property type="entry name" value="RmlC_Cupin_sf"/>
</dbReference>
<proteinExistence type="predicted"/>
<organism evidence="2 3">
    <name type="scientific">Nocardia acididurans</name>
    <dbReference type="NCBI Taxonomy" id="2802282"/>
    <lineage>
        <taxon>Bacteria</taxon>
        <taxon>Bacillati</taxon>
        <taxon>Actinomycetota</taxon>
        <taxon>Actinomycetes</taxon>
        <taxon>Mycobacteriales</taxon>
        <taxon>Nocardiaceae</taxon>
        <taxon>Nocardia</taxon>
    </lineage>
</organism>
<evidence type="ECO:0000313" key="3">
    <source>
        <dbReference type="Proteomes" id="UP000602198"/>
    </source>
</evidence>
<protein>
    <submittedName>
        <fullName evidence="2">Cupin domain-containing protein</fullName>
    </submittedName>
</protein>
<dbReference type="Pfam" id="PF07883">
    <property type="entry name" value="Cupin_2"/>
    <property type="match status" value="1"/>
</dbReference>
<dbReference type="CDD" id="cd02209">
    <property type="entry name" value="cupin_XRE_C"/>
    <property type="match status" value="1"/>
</dbReference>
<sequence length="78" mass="8296">MATSVTCAVDPRRTTTHLSAGHRKQLAVLEGALTVLIGGTSETLNTGDAMFFQADVDHGFANRTNAPSEYIMVISSRS</sequence>
<name>A0ABS1MGC6_9NOCA</name>
<evidence type="ECO:0000259" key="1">
    <source>
        <dbReference type="Pfam" id="PF07883"/>
    </source>
</evidence>
<accession>A0ABS1MGC6</accession>
<dbReference type="EMBL" id="JAERRJ010000018">
    <property type="protein sequence ID" value="MBL1079667.1"/>
    <property type="molecule type" value="Genomic_DNA"/>
</dbReference>
<dbReference type="Proteomes" id="UP000602198">
    <property type="component" value="Unassembled WGS sequence"/>
</dbReference>
<reference evidence="2 3" key="1">
    <citation type="submission" date="2021-01" db="EMBL/GenBank/DDBJ databases">
        <title>WGS of actinomycetes isolated from Thailand.</title>
        <authorList>
            <person name="Thawai C."/>
        </authorList>
    </citation>
    <scope>NUCLEOTIDE SEQUENCE [LARGE SCALE GENOMIC DNA]</scope>
    <source>
        <strain evidence="2 3">LPG 2</strain>
    </source>
</reference>